<comment type="caution">
    <text evidence="9">The sequence shown here is derived from an EMBL/GenBank/DDBJ whole genome shotgun (WGS) entry which is preliminary data.</text>
</comment>
<keyword evidence="4 5" id="KW-0413">Isomerase</keyword>
<evidence type="ECO:0000256" key="6">
    <source>
        <dbReference type="RuleBase" id="RU003915"/>
    </source>
</evidence>
<keyword evidence="10" id="KW-1185">Reference proteome</keyword>
<keyword evidence="7" id="KW-0732">Signal</keyword>
<dbReference type="InterPro" id="IPR046357">
    <property type="entry name" value="PPIase_dom_sf"/>
</dbReference>
<evidence type="ECO:0000256" key="2">
    <source>
        <dbReference type="ARBA" id="ARBA00006577"/>
    </source>
</evidence>
<name>A0A7Y6IQ10_9ACTN</name>
<comment type="catalytic activity">
    <reaction evidence="1 5 6">
        <text>[protein]-peptidylproline (omega=180) = [protein]-peptidylproline (omega=0)</text>
        <dbReference type="Rhea" id="RHEA:16237"/>
        <dbReference type="Rhea" id="RHEA-COMP:10747"/>
        <dbReference type="Rhea" id="RHEA-COMP:10748"/>
        <dbReference type="ChEBI" id="CHEBI:83833"/>
        <dbReference type="ChEBI" id="CHEBI:83834"/>
        <dbReference type="EC" id="5.2.1.8"/>
    </reaction>
</comment>
<dbReference type="AlphaFoldDB" id="A0A7Y6IQ10"/>
<organism evidence="9 10">
    <name type="scientific">Nonomuraea rhodomycinica</name>
    <dbReference type="NCBI Taxonomy" id="1712872"/>
    <lineage>
        <taxon>Bacteria</taxon>
        <taxon>Bacillati</taxon>
        <taxon>Actinomycetota</taxon>
        <taxon>Actinomycetes</taxon>
        <taxon>Streptosporangiales</taxon>
        <taxon>Streptosporangiaceae</taxon>
        <taxon>Nonomuraea</taxon>
    </lineage>
</organism>
<dbReference type="Gene3D" id="3.10.50.40">
    <property type="match status" value="2"/>
</dbReference>
<evidence type="ECO:0000256" key="3">
    <source>
        <dbReference type="ARBA" id="ARBA00023110"/>
    </source>
</evidence>
<dbReference type="RefSeq" id="WP_175601309.1">
    <property type="nucleotide sequence ID" value="NZ_JABWGO010000003.1"/>
</dbReference>
<dbReference type="InterPro" id="IPR001179">
    <property type="entry name" value="PPIase_FKBP_dom"/>
</dbReference>
<evidence type="ECO:0000256" key="7">
    <source>
        <dbReference type="SAM" id="SignalP"/>
    </source>
</evidence>
<feature type="domain" description="PPIase FKBP-type" evidence="8">
    <location>
        <begin position="226"/>
        <end position="312"/>
    </location>
</feature>
<dbReference type="GO" id="GO:0003755">
    <property type="term" value="F:peptidyl-prolyl cis-trans isomerase activity"/>
    <property type="evidence" value="ECO:0007669"/>
    <property type="project" value="UniProtKB-UniRule"/>
</dbReference>
<comment type="similarity">
    <text evidence="2 6">Belongs to the FKBP-type PPIase family.</text>
</comment>
<evidence type="ECO:0000256" key="5">
    <source>
        <dbReference type="PROSITE-ProRule" id="PRU00277"/>
    </source>
</evidence>
<feature type="chain" id="PRO_5039335311" description="Peptidyl-prolyl cis-trans isomerase" evidence="7">
    <location>
        <begin position="20"/>
        <end position="312"/>
    </location>
</feature>
<feature type="signal peptide" evidence="7">
    <location>
        <begin position="1"/>
        <end position="19"/>
    </location>
</feature>
<evidence type="ECO:0000313" key="9">
    <source>
        <dbReference type="EMBL" id="NUW41768.1"/>
    </source>
</evidence>
<evidence type="ECO:0000259" key="8">
    <source>
        <dbReference type="PROSITE" id="PS50059"/>
    </source>
</evidence>
<accession>A0A7Y6IQ10</accession>
<protein>
    <recommendedName>
        <fullName evidence="6">Peptidyl-prolyl cis-trans isomerase</fullName>
        <ecNumber evidence="6">5.2.1.8</ecNumber>
    </recommendedName>
</protein>
<proteinExistence type="inferred from homology"/>
<evidence type="ECO:0000313" key="10">
    <source>
        <dbReference type="Proteomes" id="UP000546126"/>
    </source>
</evidence>
<dbReference type="PROSITE" id="PS50059">
    <property type="entry name" value="FKBP_PPIASE"/>
    <property type="match status" value="1"/>
</dbReference>
<sequence>MRRALAVLAAVPLIFFAAACGSDTATTSGSPGAGGAAAGVKVTGNLGAKPTVTISGAPATKSSYEVISPGTGPAVKSGGQVIVNLTVYNWDGKQNAFQGSSYDTKQPETIPVNEQLPQVLRDGFTKVKHGGRLLAVMASDSTQQQAQATQAAQPTKVFVIDVVGAPPEPLKAATGKETGDSIKGVKVVSPGGDKAPTLTTKTSEKAPKELVVKTLIQGTGQKVQAANTLTVHYTGKIWGTDKEFDSSWTKGQPASFPLSGVIQGWQKGLVGVPVGSRVVMSIPPDLGYGAQEQQNIPANSTLVFVVDVLSAY</sequence>
<keyword evidence="3 5" id="KW-0697">Rotamase</keyword>
<dbReference type="PANTHER" id="PTHR43811:SF19">
    <property type="entry name" value="39 KDA FK506-BINDING NUCLEAR PROTEIN"/>
    <property type="match status" value="1"/>
</dbReference>
<reference evidence="9 10" key="1">
    <citation type="submission" date="2020-06" db="EMBL/GenBank/DDBJ databases">
        <authorList>
            <person name="Chanama M."/>
        </authorList>
    </citation>
    <scope>NUCLEOTIDE SEQUENCE [LARGE SCALE GENOMIC DNA]</scope>
    <source>
        <strain evidence="9 10">TBRC6557</strain>
    </source>
</reference>
<dbReference type="PANTHER" id="PTHR43811">
    <property type="entry name" value="FKBP-TYPE PEPTIDYL-PROLYL CIS-TRANS ISOMERASE FKPA"/>
    <property type="match status" value="1"/>
</dbReference>
<dbReference type="SUPFAM" id="SSF54534">
    <property type="entry name" value="FKBP-like"/>
    <property type="match status" value="2"/>
</dbReference>
<dbReference type="EC" id="5.2.1.8" evidence="6"/>
<dbReference type="Pfam" id="PF00254">
    <property type="entry name" value="FKBP_C"/>
    <property type="match status" value="1"/>
</dbReference>
<evidence type="ECO:0000256" key="4">
    <source>
        <dbReference type="ARBA" id="ARBA00023235"/>
    </source>
</evidence>
<dbReference type="PROSITE" id="PS51257">
    <property type="entry name" value="PROKAR_LIPOPROTEIN"/>
    <property type="match status" value="1"/>
</dbReference>
<gene>
    <name evidence="9" type="ORF">HT134_16720</name>
</gene>
<evidence type="ECO:0000256" key="1">
    <source>
        <dbReference type="ARBA" id="ARBA00000971"/>
    </source>
</evidence>
<dbReference type="Proteomes" id="UP000546126">
    <property type="component" value="Unassembled WGS sequence"/>
</dbReference>
<dbReference type="EMBL" id="JABWGO010000003">
    <property type="protein sequence ID" value="NUW41768.1"/>
    <property type="molecule type" value="Genomic_DNA"/>
</dbReference>